<dbReference type="RefSeq" id="WP_025039238.1">
    <property type="nucleotide sequence ID" value="NZ_JXTH01000054.1"/>
</dbReference>
<feature type="domain" description="Teneurin-like YD-shell" evidence="2">
    <location>
        <begin position="3"/>
        <end position="108"/>
    </location>
</feature>
<evidence type="ECO:0000256" key="1">
    <source>
        <dbReference type="ARBA" id="ARBA00022737"/>
    </source>
</evidence>
<dbReference type="Proteomes" id="UP000032102">
    <property type="component" value="Unassembled WGS sequence"/>
</dbReference>
<dbReference type="NCBIfam" id="TIGR01643">
    <property type="entry name" value="YD_repeat_2x"/>
    <property type="match status" value="1"/>
</dbReference>
<dbReference type="PATRIC" id="fig|404937.3.peg.2494"/>
<keyword evidence="1" id="KW-0677">Repeat</keyword>
<dbReference type="PANTHER" id="PTHR32305">
    <property type="match status" value="1"/>
</dbReference>
<dbReference type="InterPro" id="IPR056823">
    <property type="entry name" value="TEN-like_YD-shell"/>
</dbReference>
<keyword evidence="4" id="KW-1185">Reference proteome</keyword>
<dbReference type="Gene3D" id="2.180.10.10">
    <property type="entry name" value="RHS repeat-associated core"/>
    <property type="match status" value="1"/>
</dbReference>
<dbReference type="Pfam" id="PF25023">
    <property type="entry name" value="TEN_YD-shell"/>
    <property type="match status" value="1"/>
</dbReference>
<dbReference type="EMBL" id="JXTH01000054">
    <property type="protein sequence ID" value="KIQ93600.1"/>
    <property type="molecule type" value="Genomic_DNA"/>
</dbReference>
<gene>
    <name evidence="3" type="ORF">LH47_02330</name>
</gene>
<name>A0A0D0RW50_9BACL</name>
<dbReference type="InterPro" id="IPR022385">
    <property type="entry name" value="Rhs_assc_core"/>
</dbReference>
<evidence type="ECO:0000313" key="4">
    <source>
        <dbReference type="Proteomes" id="UP000032102"/>
    </source>
</evidence>
<accession>A0A0D0RW50</accession>
<proteinExistence type="predicted"/>
<dbReference type="InterPro" id="IPR050708">
    <property type="entry name" value="T6SS_VgrG/RHS"/>
</dbReference>
<dbReference type="InterPro" id="IPR006530">
    <property type="entry name" value="YD"/>
</dbReference>
<reference evidence="3 4" key="1">
    <citation type="submission" date="2015-01" db="EMBL/GenBank/DDBJ databases">
        <title>Draft genome of Anoxybacillus thermarum strain AF/04.</title>
        <authorList>
            <person name="Poli A."/>
            <person name="Nicolaus B."/>
            <person name="Chan K.-G."/>
            <person name="Kahar U.M."/>
            <person name="Yaakob A.S."/>
            <person name="Chan C.S."/>
            <person name="Goh K.M."/>
        </authorList>
    </citation>
    <scope>NUCLEOTIDE SEQUENCE [LARGE SCALE GENOMIC DNA]</scope>
    <source>
        <strain evidence="3 4">AF/04</strain>
    </source>
</reference>
<organism evidence="3 4">
    <name type="scientific">Anoxybacillus thermarum</name>
    <dbReference type="NCBI Taxonomy" id="404937"/>
    <lineage>
        <taxon>Bacteria</taxon>
        <taxon>Bacillati</taxon>
        <taxon>Bacillota</taxon>
        <taxon>Bacilli</taxon>
        <taxon>Bacillales</taxon>
        <taxon>Anoxybacillaceae</taxon>
        <taxon>Anoxybacillus</taxon>
    </lineage>
</organism>
<evidence type="ECO:0000313" key="3">
    <source>
        <dbReference type="EMBL" id="KIQ93600.1"/>
    </source>
</evidence>
<dbReference type="AlphaFoldDB" id="A0A0D0RW50"/>
<comment type="caution">
    <text evidence="3">The sequence shown here is derived from an EMBL/GenBank/DDBJ whole genome shotgun (WGS) entry which is preliminary data.</text>
</comment>
<dbReference type="NCBIfam" id="TIGR03696">
    <property type="entry name" value="Rhs_assc_core"/>
    <property type="match status" value="1"/>
</dbReference>
<dbReference type="PRINTS" id="PR00394">
    <property type="entry name" value="RHSPROTEIN"/>
</dbReference>
<evidence type="ECO:0000259" key="2">
    <source>
        <dbReference type="Pfam" id="PF25023"/>
    </source>
</evidence>
<protein>
    <submittedName>
        <fullName evidence="3">tRNA nuclease WapA</fullName>
    </submittedName>
</protein>
<sequence length="244" mass="27206">MTKGGATYYYHVNGHGDVVALTDASGNVVAQYEYDAWGNILSKTGAMATANPYRYAGYYYDGETGLYYLMARYYEANVGRFLTRDTVDGIEDDPQSWNQYAYAKNDPIQYIDPNGHWSWKASMKSSFHRIVKSLADDFRANTLTNIAFLFFGGAIGGGIAYKAAKYGFTMLERYVLKKSIIGFIKRGIGGYLLGEAGGIATKLMTAGNKLLNYEGWFDSIPVGRSIDNAITRVEKKLHNLIDTW</sequence>
<dbReference type="PANTHER" id="PTHR32305:SF17">
    <property type="entry name" value="TRNA NUCLEASE WAPA"/>
    <property type="match status" value="1"/>
</dbReference>